<evidence type="ECO:0000313" key="4">
    <source>
        <dbReference type="Proteomes" id="UP000008370"/>
    </source>
</evidence>
<dbReference type="AlphaFoldDB" id="K5WWD4"/>
<dbReference type="SUPFAM" id="SSF63748">
    <property type="entry name" value="Tudor/PWWP/MBT"/>
    <property type="match status" value="1"/>
</dbReference>
<keyword evidence="4" id="KW-1185">Reference proteome</keyword>
<protein>
    <recommendedName>
        <fullName evidence="2">PWWP domain-containing protein</fullName>
    </recommendedName>
</protein>
<reference evidence="3 4" key="1">
    <citation type="journal article" date="2012" name="BMC Genomics">
        <title>Comparative genomics of the white-rot fungi, Phanerochaete carnosa and P. chrysosporium, to elucidate the genetic basis of the distinct wood types they colonize.</title>
        <authorList>
            <person name="Suzuki H."/>
            <person name="MacDonald J."/>
            <person name="Syed K."/>
            <person name="Salamov A."/>
            <person name="Hori C."/>
            <person name="Aerts A."/>
            <person name="Henrissat B."/>
            <person name="Wiebenga A."/>
            <person name="vanKuyk P.A."/>
            <person name="Barry K."/>
            <person name="Lindquist E."/>
            <person name="LaButti K."/>
            <person name="Lapidus A."/>
            <person name="Lucas S."/>
            <person name="Coutinho P."/>
            <person name="Gong Y."/>
            <person name="Samejima M."/>
            <person name="Mahadevan R."/>
            <person name="Abou-Zaid M."/>
            <person name="de Vries R.P."/>
            <person name="Igarashi K."/>
            <person name="Yadav J.S."/>
            <person name="Grigoriev I.V."/>
            <person name="Master E.R."/>
        </authorList>
    </citation>
    <scope>NUCLEOTIDE SEQUENCE [LARGE SCALE GENOMIC DNA]</scope>
    <source>
        <strain evidence="3 4">HHB-10118-sp</strain>
    </source>
</reference>
<organism evidence="3 4">
    <name type="scientific">Phanerochaete carnosa (strain HHB-10118-sp)</name>
    <name type="common">White-rot fungus</name>
    <name type="synonym">Peniophora carnosa</name>
    <dbReference type="NCBI Taxonomy" id="650164"/>
    <lineage>
        <taxon>Eukaryota</taxon>
        <taxon>Fungi</taxon>
        <taxon>Dikarya</taxon>
        <taxon>Basidiomycota</taxon>
        <taxon>Agaricomycotina</taxon>
        <taxon>Agaricomycetes</taxon>
        <taxon>Polyporales</taxon>
        <taxon>Phanerochaetaceae</taxon>
        <taxon>Phanerochaete</taxon>
    </lineage>
</organism>
<evidence type="ECO:0000256" key="1">
    <source>
        <dbReference type="SAM" id="MobiDB-lite"/>
    </source>
</evidence>
<dbReference type="InParanoid" id="K5WWD4"/>
<dbReference type="PROSITE" id="PS50812">
    <property type="entry name" value="PWWP"/>
    <property type="match status" value="1"/>
</dbReference>
<gene>
    <name evidence="3" type="ORF">PHACADRAFT_258859</name>
</gene>
<evidence type="ECO:0000259" key="2">
    <source>
        <dbReference type="PROSITE" id="PS50812"/>
    </source>
</evidence>
<dbReference type="Gene3D" id="1.20.930.10">
    <property type="entry name" value="Conserved domain common to transcription factors TFIIS, elongin A, CRSP70"/>
    <property type="match status" value="1"/>
</dbReference>
<name>K5WWD4_PHACS</name>
<dbReference type="OrthoDB" id="62853at2759"/>
<accession>K5WWD4</accession>
<dbReference type="KEGG" id="pco:PHACADRAFT_258859"/>
<dbReference type="GeneID" id="18917229"/>
<feature type="region of interest" description="Disordered" evidence="1">
    <location>
        <begin position="116"/>
        <end position="253"/>
    </location>
</feature>
<dbReference type="InterPro" id="IPR035441">
    <property type="entry name" value="TFIIS/LEDGF_dom_sf"/>
</dbReference>
<dbReference type="Proteomes" id="UP000008370">
    <property type="component" value="Unassembled WGS sequence"/>
</dbReference>
<dbReference type="InterPro" id="IPR035503">
    <property type="entry name" value="IOC4-like_PWWP"/>
</dbReference>
<feature type="compositionally biased region" description="Acidic residues" evidence="1">
    <location>
        <begin position="206"/>
        <end position="220"/>
    </location>
</feature>
<sequence>MSKKGAKSQPKETSYEVRDVVLAKVRGYPPWPGIIIDPESVPKNVAKERPNAKSKKGNWYCVRFFPAGDYAWVVPKDISKLQQHEIQAYIDEPYKKSGDLLQGYKIALDPKKWEEEREALQAEAAEEEANAEVDQLEESEADEGAEDEDDEKKPKTKKRKRESEVASAKNKSVKVKAKKEPAESKKKASTASKSKKNGVKSKAVVESEDEGADGEEDEDAGPSKKTSPPPAKKQKRDKDDEDVDSALAKDPEAVKVRDWRHKLQKAFLSKSAPKEEDMPGFDQLFRTVEEYDNMSIQYLTFSKIGKVMRHIHALSTDKVPRDDEFKFRERAKTLVDKWHDILSASKASEGAVRKPATNGKPHTEEAGTANGKEDANGKEEKEATSATEEKDEAKDSMEIDAREEAAPETASEKAEEKDNDAPAEEEATPAAAEFVADIAMSEAA</sequence>
<dbReference type="CDD" id="cd05840">
    <property type="entry name" value="PWWP_ScIOC4-like"/>
    <property type="match status" value="1"/>
</dbReference>
<dbReference type="HOGENOM" id="CLU_043161_0_0_1"/>
<dbReference type="SMART" id="SM00293">
    <property type="entry name" value="PWWP"/>
    <property type="match status" value="1"/>
</dbReference>
<dbReference type="RefSeq" id="XP_007397455.1">
    <property type="nucleotide sequence ID" value="XM_007397393.1"/>
</dbReference>
<feature type="domain" description="PWWP" evidence="2">
    <location>
        <begin position="17"/>
        <end position="73"/>
    </location>
</feature>
<dbReference type="Pfam" id="PF00855">
    <property type="entry name" value="PWWP"/>
    <property type="match status" value="1"/>
</dbReference>
<feature type="region of interest" description="Disordered" evidence="1">
    <location>
        <begin position="344"/>
        <end position="444"/>
    </location>
</feature>
<dbReference type="EMBL" id="JH930473">
    <property type="protein sequence ID" value="EKM54777.1"/>
    <property type="molecule type" value="Genomic_DNA"/>
</dbReference>
<evidence type="ECO:0000313" key="3">
    <source>
        <dbReference type="EMBL" id="EKM54777.1"/>
    </source>
</evidence>
<proteinExistence type="predicted"/>
<dbReference type="InterPro" id="IPR000313">
    <property type="entry name" value="PWWP_dom"/>
</dbReference>
<feature type="compositionally biased region" description="Acidic residues" evidence="1">
    <location>
        <begin position="124"/>
        <end position="150"/>
    </location>
</feature>
<dbReference type="Gene3D" id="2.30.30.140">
    <property type="match status" value="1"/>
</dbReference>
<feature type="compositionally biased region" description="Basic and acidic residues" evidence="1">
    <location>
        <begin position="361"/>
        <end position="420"/>
    </location>
</feature>
<dbReference type="STRING" id="650164.K5WWD4"/>